<dbReference type="GO" id="GO:0005829">
    <property type="term" value="C:cytosol"/>
    <property type="evidence" value="ECO:0007669"/>
    <property type="project" value="Ensembl"/>
</dbReference>
<dbReference type="AlphaFoldDB" id="A0A2K6GN24"/>
<sequence length="269" mass="30391">LDPGQEVVRTRPEGYVASVLPASNRSMSSDRNAYVGKRVVHVKNPHLDSVDEDSLSLGFGNENTQLTSNVPNRMKAFALFMHEELGYCMYKPGPNSLQCTYSMVAFQLCLGMTFIIGKSPQGIAPGSVVIMDTLWFEQVILDDLSPNLFNCSKEIPNFPTLIGHTMYAYYFYEGQGRLEGALYYFSREKKLDYLKRAHKASIRDIERESTVFAAMCGLCVLKDAVVCVTLFDTLDYGQMNLPHDVLVWYQQQPQLLISDFIKQQLGLHD</sequence>
<dbReference type="GO" id="GO:0004850">
    <property type="term" value="F:uridine phosphorylase activity"/>
    <property type="evidence" value="ECO:0007669"/>
    <property type="project" value="Ensembl"/>
</dbReference>
<proteinExistence type="predicted"/>
<dbReference type="STRING" id="379532.ENSPCOP00000027646"/>
<dbReference type="GO" id="GO:0006249">
    <property type="term" value="P:dCMP catabolic process"/>
    <property type="evidence" value="ECO:0007669"/>
    <property type="project" value="Ensembl"/>
</dbReference>
<dbReference type="GO" id="GO:0047847">
    <property type="term" value="F:deoxyuridine phosphorylase activity"/>
    <property type="evidence" value="ECO:0007669"/>
    <property type="project" value="Ensembl"/>
</dbReference>
<dbReference type="OMA" id="HAQCHDV"/>
<dbReference type="InterPro" id="IPR035994">
    <property type="entry name" value="Nucleoside_phosphorylase_sf"/>
</dbReference>
<dbReference type="Ensembl" id="ENSPCOT00000038489.1">
    <property type="protein sequence ID" value="ENSPCOP00000027646.1"/>
    <property type="gene ID" value="ENSPCOG00000026361.1"/>
</dbReference>
<dbReference type="GO" id="GO:0045098">
    <property type="term" value="C:type III intermediate filament"/>
    <property type="evidence" value="ECO:0007669"/>
    <property type="project" value="Ensembl"/>
</dbReference>
<evidence type="ECO:0000313" key="1">
    <source>
        <dbReference type="Ensembl" id="ENSPCOP00000027646.1"/>
    </source>
</evidence>
<dbReference type="SUPFAM" id="SSF53167">
    <property type="entry name" value="Purine and uridine phosphorylases"/>
    <property type="match status" value="1"/>
</dbReference>
<dbReference type="GeneTree" id="ENSGT00940000161094"/>
<dbReference type="GO" id="GO:0006248">
    <property type="term" value="P:CMP catabolic process"/>
    <property type="evidence" value="ECO:0007669"/>
    <property type="project" value="Ensembl"/>
</dbReference>
<dbReference type="PANTHER" id="PTHR43691">
    <property type="entry name" value="URIDINE PHOSPHORYLASE"/>
    <property type="match status" value="1"/>
</dbReference>
<dbReference type="GO" id="GO:0006218">
    <property type="term" value="P:uridine catabolic process"/>
    <property type="evidence" value="ECO:0007669"/>
    <property type="project" value="Ensembl"/>
</dbReference>
<dbReference type="PANTHER" id="PTHR43691:SF8">
    <property type="entry name" value="URIDINE PHOSPHORYLASE 2"/>
    <property type="match status" value="1"/>
</dbReference>
<name>A0A2K6GN24_PROCO</name>
<dbReference type="GO" id="GO:0042802">
    <property type="term" value="F:identical protein binding"/>
    <property type="evidence" value="ECO:0007669"/>
    <property type="project" value="Ensembl"/>
</dbReference>
<accession>A0A2K6GN24</accession>
<gene>
    <name evidence="1" type="primary">UPP2</name>
</gene>
<organism evidence="1 2">
    <name type="scientific">Propithecus coquereli</name>
    <name type="common">Coquerel's sifaka</name>
    <name type="synonym">Propithecus verreauxi coquereli</name>
    <dbReference type="NCBI Taxonomy" id="379532"/>
    <lineage>
        <taxon>Eukaryota</taxon>
        <taxon>Metazoa</taxon>
        <taxon>Chordata</taxon>
        <taxon>Craniata</taxon>
        <taxon>Vertebrata</taxon>
        <taxon>Euteleostomi</taxon>
        <taxon>Mammalia</taxon>
        <taxon>Eutheria</taxon>
        <taxon>Euarchontoglires</taxon>
        <taxon>Primates</taxon>
        <taxon>Strepsirrhini</taxon>
        <taxon>Lemuriformes</taxon>
        <taxon>Indriidae</taxon>
        <taxon>Propithecus</taxon>
    </lineage>
</organism>
<reference evidence="1" key="2">
    <citation type="submission" date="2025-09" db="UniProtKB">
        <authorList>
            <consortium name="Ensembl"/>
        </authorList>
    </citation>
    <scope>IDENTIFICATION</scope>
</reference>
<dbReference type="Gene3D" id="3.40.50.1580">
    <property type="entry name" value="Nucleoside phosphorylase domain"/>
    <property type="match status" value="1"/>
</dbReference>
<reference evidence="1" key="1">
    <citation type="submission" date="2025-08" db="UniProtKB">
        <authorList>
            <consortium name="Ensembl"/>
        </authorList>
    </citation>
    <scope>IDENTIFICATION</scope>
</reference>
<keyword evidence="2" id="KW-1185">Reference proteome</keyword>
<protein>
    <submittedName>
        <fullName evidence="1">Uridine phosphorylase 2</fullName>
    </submittedName>
</protein>
<dbReference type="Proteomes" id="UP000233160">
    <property type="component" value="Unassembled WGS sequence"/>
</dbReference>
<evidence type="ECO:0000313" key="2">
    <source>
        <dbReference type="Proteomes" id="UP000233160"/>
    </source>
</evidence>
<dbReference type="GO" id="GO:0046050">
    <property type="term" value="P:UMP catabolic process"/>
    <property type="evidence" value="ECO:0007669"/>
    <property type="project" value="Ensembl"/>
</dbReference>